<feature type="transmembrane region" description="Helical" evidence="2">
    <location>
        <begin position="190"/>
        <end position="209"/>
    </location>
</feature>
<gene>
    <name evidence="4" type="ORF">QBC42DRAFT_276543</name>
</gene>
<reference evidence="4" key="2">
    <citation type="submission" date="2023-06" db="EMBL/GenBank/DDBJ databases">
        <authorList>
            <consortium name="Lawrence Berkeley National Laboratory"/>
            <person name="Mondo S.J."/>
            <person name="Hensen N."/>
            <person name="Bonometti L."/>
            <person name="Westerberg I."/>
            <person name="Brannstrom I.O."/>
            <person name="Guillou S."/>
            <person name="Cros-Aarteil S."/>
            <person name="Calhoun S."/>
            <person name="Haridas S."/>
            <person name="Kuo A."/>
            <person name="Pangilinan J."/>
            <person name="Riley R."/>
            <person name="Labutti K."/>
            <person name="Andreopoulos B."/>
            <person name="Lipzen A."/>
            <person name="Chen C."/>
            <person name="Yanf M."/>
            <person name="Daum C."/>
            <person name="Ng V."/>
            <person name="Clum A."/>
            <person name="Steindorff A."/>
            <person name="Ohm R."/>
            <person name="Martin F."/>
            <person name="Silar P."/>
            <person name="Natvig D."/>
            <person name="Lalanne C."/>
            <person name="Gautier V."/>
            <person name="Ament-Velasquez S.L."/>
            <person name="Kruys A."/>
            <person name="Hutchinson M.I."/>
            <person name="Powell A.J."/>
            <person name="Barry K."/>
            <person name="Miller A.N."/>
            <person name="Grigoriev I.V."/>
            <person name="Debuchy R."/>
            <person name="Gladieux P."/>
            <person name="Thoren M.H."/>
            <person name="Johannesson H."/>
        </authorList>
    </citation>
    <scope>NUCLEOTIDE SEQUENCE</scope>
    <source>
        <strain evidence="4">PSN324</strain>
    </source>
</reference>
<evidence type="ECO:0000259" key="3">
    <source>
        <dbReference type="Pfam" id="PF10615"/>
    </source>
</evidence>
<dbReference type="EMBL" id="MU865066">
    <property type="protein sequence ID" value="KAK4458507.1"/>
    <property type="molecule type" value="Genomic_DNA"/>
</dbReference>
<keyword evidence="2" id="KW-0472">Membrane</keyword>
<dbReference type="PANTHER" id="PTHR37783:SF1">
    <property type="entry name" value="MEMBRANE PROTEIN, PUTATIVE (AFU_ORTHOLOGUE AFUA_1G04315)-RELATED"/>
    <property type="match status" value="1"/>
</dbReference>
<comment type="caution">
    <text evidence="4">The sequence shown here is derived from an EMBL/GenBank/DDBJ whole genome shotgun (WGS) entry which is preliminary data.</text>
</comment>
<protein>
    <recommendedName>
        <fullName evidence="3">DUF2470 domain-containing protein</fullName>
    </recommendedName>
</protein>
<dbReference type="InterPro" id="IPR019595">
    <property type="entry name" value="DUF2470"/>
</dbReference>
<dbReference type="PANTHER" id="PTHR37783">
    <property type="entry name" value="MEMBRANE PROTEIN, PUTATIVE (AFU_ORTHOLOGUE AFUA_1G04315)-RELATED"/>
    <property type="match status" value="1"/>
</dbReference>
<reference evidence="4" key="1">
    <citation type="journal article" date="2023" name="Mol. Phylogenet. Evol.">
        <title>Genome-scale phylogeny and comparative genomics of the fungal order Sordariales.</title>
        <authorList>
            <person name="Hensen N."/>
            <person name="Bonometti L."/>
            <person name="Westerberg I."/>
            <person name="Brannstrom I.O."/>
            <person name="Guillou S."/>
            <person name="Cros-Aarteil S."/>
            <person name="Calhoun S."/>
            <person name="Haridas S."/>
            <person name="Kuo A."/>
            <person name="Mondo S."/>
            <person name="Pangilinan J."/>
            <person name="Riley R."/>
            <person name="LaButti K."/>
            <person name="Andreopoulos B."/>
            <person name="Lipzen A."/>
            <person name="Chen C."/>
            <person name="Yan M."/>
            <person name="Daum C."/>
            <person name="Ng V."/>
            <person name="Clum A."/>
            <person name="Steindorff A."/>
            <person name="Ohm R.A."/>
            <person name="Martin F."/>
            <person name="Silar P."/>
            <person name="Natvig D.O."/>
            <person name="Lalanne C."/>
            <person name="Gautier V."/>
            <person name="Ament-Velasquez S.L."/>
            <person name="Kruys A."/>
            <person name="Hutchinson M.I."/>
            <person name="Powell A.J."/>
            <person name="Barry K."/>
            <person name="Miller A.N."/>
            <person name="Grigoriev I.V."/>
            <person name="Debuchy R."/>
            <person name="Gladieux P."/>
            <person name="Hiltunen Thoren M."/>
            <person name="Johannesson H."/>
        </authorList>
    </citation>
    <scope>NUCLEOTIDE SEQUENCE</scope>
    <source>
        <strain evidence="4">PSN324</strain>
    </source>
</reference>
<evidence type="ECO:0000313" key="4">
    <source>
        <dbReference type="EMBL" id="KAK4458507.1"/>
    </source>
</evidence>
<feature type="region of interest" description="Disordered" evidence="1">
    <location>
        <begin position="96"/>
        <end position="123"/>
    </location>
</feature>
<organism evidence="4 5">
    <name type="scientific">Cladorrhinum samala</name>
    <dbReference type="NCBI Taxonomy" id="585594"/>
    <lineage>
        <taxon>Eukaryota</taxon>
        <taxon>Fungi</taxon>
        <taxon>Dikarya</taxon>
        <taxon>Ascomycota</taxon>
        <taxon>Pezizomycotina</taxon>
        <taxon>Sordariomycetes</taxon>
        <taxon>Sordariomycetidae</taxon>
        <taxon>Sordariales</taxon>
        <taxon>Podosporaceae</taxon>
        <taxon>Cladorrhinum</taxon>
    </lineage>
</organism>
<evidence type="ECO:0000256" key="1">
    <source>
        <dbReference type="SAM" id="MobiDB-lite"/>
    </source>
</evidence>
<keyword evidence="2" id="KW-0812">Transmembrane</keyword>
<keyword evidence="2" id="KW-1133">Transmembrane helix</keyword>
<keyword evidence="5" id="KW-1185">Reference proteome</keyword>
<dbReference type="AlphaFoldDB" id="A0AAV9HCJ1"/>
<name>A0AAV9HCJ1_9PEZI</name>
<feature type="transmembrane region" description="Helical" evidence="2">
    <location>
        <begin position="139"/>
        <end position="157"/>
    </location>
</feature>
<dbReference type="Pfam" id="PF10615">
    <property type="entry name" value="DUF2470"/>
    <property type="match status" value="1"/>
</dbReference>
<evidence type="ECO:0000313" key="5">
    <source>
        <dbReference type="Proteomes" id="UP001321749"/>
    </source>
</evidence>
<accession>A0AAV9HCJ1</accession>
<dbReference type="InterPro" id="IPR037119">
    <property type="entry name" value="Haem_oxidase_HugZ-like_sf"/>
</dbReference>
<dbReference type="Gene3D" id="3.20.180.10">
    <property type="entry name" value="PNP-oxidase-like"/>
    <property type="match status" value="1"/>
</dbReference>
<dbReference type="Proteomes" id="UP001321749">
    <property type="component" value="Unassembled WGS sequence"/>
</dbReference>
<proteinExistence type="predicted"/>
<feature type="domain" description="DUF2470" evidence="3">
    <location>
        <begin position="15"/>
        <end position="89"/>
    </location>
</feature>
<evidence type="ECO:0000256" key="2">
    <source>
        <dbReference type="SAM" id="Phobius"/>
    </source>
</evidence>
<sequence>MAEPQDMEIPPAQLARTLAHMNKDHRLDLQHILQHYNSLPESEAALPEMLDLDRASMTVRVPGTGKQHAIKLDPQLEKWEDRRAVLVGMTHKAREALGVPPAGDDDGNGHGHGNGHGKGNGKEDTKKIVVNEYMPPRPLDWIIFWAVLGYYIIWVFVKLGLLDRGSVVAGILDRLLGFVPLGVGSQGIKWLTETIFLMVVAIHVVEVLVMERTRLRKFGVRRGTRVWWLWVLSCFVEGGMSFKRFDIIVERLRKEGKKE</sequence>